<protein>
    <recommendedName>
        <fullName evidence="3">Transposase</fullName>
    </recommendedName>
</protein>
<sequence length="69" mass="7388">MMFPVAVMGNGLSVSRSGFYDWRGREPSARAQENERLKVAIRAARAKWASGAADAQIEGNDQLGAAVGH</sequence>
<dbReference type="EMBL" id="JAUEDK010000028">
    <property type="protein sequence ID" value="MDN0076206.1"/>
    <property type="molecule type" value="Genomic_DNA"/>
</dbReference>
<comment type="caution">
    <text evidence="1">The sequence shown here is derived from an EMBL/GenBank/DDBJ whole genome shotgun (WGS) entry which is preliminary data.</text>
</comment>
<name>A0ABT7XQX6_9NEIS</name>
<gene>
    <name evidence="1" type="ORF">QU481_15070</name>
</gene>
<evidence type="ECO:0000313" key="1">
    <source>
        <dbReference type="EMBL" id="MDN0076206.1"/>
    </source>
</evidence>
<reference evidence="1" key="1">
    <citation type="submission" date="2023-06" db="EMBL/GenBank/DDBJ databases">
        <authorList>
            <person name="Zhang S."/>
        </authorList>
    </citation>
    <scope>NUCLEOTIDE SEQUENCE</scope>
    <source>
        <strain evidence="1">SG2303</strain>
    </source>
</reference>
<evidence type="ECO:0000313" key="2">
    <source>
        <dbReference type="Proteomes" id="UP001168540"/>
    </source>
</evidence>
<proteinExistence type="predicted"/>
<dbReference type="Proteomes" id="UP001168540">
    <property type="component" value="Unassembled WGS sequence"/>
</dbReference>
<evidence type="ECO:0008006" key="3">
    <source>
        <dbReference type="Google" id="ProtNLM"/>
    </source>
</evidence>
<keyword evidence="2" id="KW-1185">Reference proteome</keyword>
<accession>A0ABT7XQX6</accession>
<dbReference type="RefSeq" id="WP_289830874.1">
    <property type="nucleotide sequence ID" value="NZ_JAUEDK010000028.1"/>
</dbReference>
<organism evidence="1 2">
    <name type="scientific">Crenobacter oryzisoli</name>
    <dbReference type="NCBI Taxonomy" id="3056844"/>
    <lineage>
        <taxon>Bacteria</taxon>
        <taxon>Pseudomonadati</taxon>
        <taxon>Pseudomonadota</taxon>
        <taxon>Betaproteobacteria</taxon>
        <taxon>Neisseriales</taxon>
        <taxon>Neisseriaceae</taxon>
        <taxon>Crenobacter</taxon>
    </lineage>
</organism>